<gene>
    <name evidence="1" type="ORF">Dsin_012816</name>
</gene>
<protein>
    <submittedName>
        <fullName evidence="1">Uncharacterized protein</fullName>
    </submittedName>
</protein>
<organism evidence="1 2">
    <name type="scientific">Dipteronia sinensis</name>
    <dbReference type="NCBI Taxonomy" id="43782"/>
    <lineage>
        <taxon>Eukaryota</taxon>
        <taxon>Viridiplantae</taxon>
        <taxon>Streptophyta</taxon>
        <taxon>Embryophyta</taxon>
        <taxon>Tracheophyta</taxon>
        <taxon>Spermatophyta</taxon>
        <taxon>Magnoliopsida</taxon>
        <taxon>eudicotyledons</taxon>
        <taxon>Gunneridae</taxon>
        <taxon>Pentapetalae</taxon>
        <taxon>rosids</taxon>
        <taxon>malvids</taxon>
        <taxon>Sapindales</taxon>
        <taxon>Sapindaceae</taxon>
        <taxon>Hippocastanoideae</taxon>
        <taxon>Acereae</taxon>
        <taxon>Dipteronia</taxon>
    </lineage>
</organism>
<evidence type="ECO:0000313" key="1">
    <source>
        <dbReference type="EMBL" id="KAK3218846.1"/>
    </source>
</evidence>
<evidence type="ECO:0000313" key="2">
    <source>
        <dbReference type="Proteomes" id="UP001281410"/>
    </source>
</evidence>
<name>A0AAE0AIR0_9ROSI</name>
<accession>A0AAE0AIR0</accession>
<proteinExistence type="predicted"/>
<sequence>MKGPIADISKVARRQDTILPNGSNGIAGMGIMKVLGLRKSTELIPDVQEVWLDQHMKIQGTSKLWEQLECELKRSQYFLIGGNGIPVSEEEIQSGQPAERPNYKTSTTHCKGYKIIPI</sequence>
<dbReference type="AlphaFoldDB" id="A0AAE0AIR0"/>
<comment type="caution">
    <text evidence="1">The sequence shown here is derived from an EMBL/GenBank/DDBJ whole genome shotgun (WGS) entry which is preliminary data.</text>
</comment>
<dbReference type="Proteomes" id="UP001281410">
    <property type="component" value="Unassembled WGS sequence"/>
</dbReference>
<reference evidence="1" key="1">
    <citation type="journal article" date="2023" name="Plant J.">
        <title>Genome sequences and population genomics provide insights into the demographic history, inbreeding, and mutation load of two 'living fossil' tree species of Dipteronia.</title>
        <authorList>
            <person name="Feng Y."/>
            <person name="Comes H.P."/>
            <person name="Chen J."/>
            <person name="Zhu S."/>
            <person name="Lu R."/>
            <person name="Zhang X."/>
            <person name="Li P."/>
            <person name="Qiu J."/>
            <person name="Olsen K.M."/>
            <person name="Qiu Y."/>
        </authorList>
    </citation>
    <scope>NUCLEOTIDE SEQUENCE</scope>
    <source>
        <strain evidence="1">NBL</strain>
    </source>
</reference>
<dbReference type="EMBL" id="JANJYJ010000004">
    <property type="protein sequence ID" value="KAK3218846.1"/>
    <property type="molecule type" value="Genomic_DNA"/>
</dbReference>
<keyword evidence="2" id="KW-1185">Reference proteome</keyword>